<evidence type="ECO:0000313" key="1">
    <source>
        <dbReference type="EMBL" id="MPC61966.1"/>
    </source>
</evidence>
<proteinExistence type="predicted"/>
<dbReference type="Proteomes" id="UP000324222">
    <property type="component" value="Unassembled WGS sequence"/>
</dbReference>
<reference evidence="1 2" key="1">
    <citation type="submission" date="2019-05" db="EMBL/GenBank/DDBJ databases">
        <title>Another draft genome of Portunus trituberculatus and its Hox gene families provides insights of decapod evolution.</title>
        <authorList>
            <person name="Jeong J.-H."/>
            <person name="Song I."/>
            <person name="Kim S."/>
            <person name="Choi T."/>
            <person name="Kim D."/>
            <person name="Ryu S."/>
            <person name="Kim W."/>
        </authorList>
    </citation>
    <scope>NUCLEOTIDE SEQUENCE [LARGE SCALE GENOMIC DNA]</scope>
    <source>
        <tissue evidence="1">Muscle</tissue>
    </source>
</reference>
<keyword evidence="2" id="KW-1185">Reference proteome</keyword>
<comment type="caution">
    <text evidence="1">The sequence shown here is derived from an EMBL/GenBank/DDBJ whole genome shotgun (WGS) entry which is preliminary data.</text>
</comment>
<organism evidence="1 2">
    <name type="scientific">Portunus trituberculatus</name>
    <name type="common">Swimming crab</name>
    <name type="synonym">Neptunus trituberculatus</name>
    <dbReference type="NCBI Taxonomy" id="210409"/>
    <lineage>
        <taxon>Eukaryota</taxon>
        <taxon>Metazoa</taxon>
        <taxon>Ecdysozoa</taxon>
        <taxon>Arthropoda</taxon>
        <taxon>Crustacea</taxon>
        <taxon>Multicrustacea</taxon>
        <taxon>Malacostraca</taxon>
        <taxon>Eumalacostraca</taxon>
        <taxon>Eucarida</taxon>
        <taxon>Decapoda</taxon>
        <taxon>Pleocyemata</taxon>
        <taxon>Brachyura</taxon>
        <taxon>Eubrachyura</taxon>
        <taxon>Portunoidea</taxon>
        <taxon>Portunidae</taxon>
        <taxon>Portuninae</taxon>
        <taxon>Portunus</taxon>
    </lineage>
</organism>
<gene>
    <name evidence="1" type="ORF">E2C01_056046</name>
</gene>
<evidence type="ECO:0000313" key="2">
    <source>
        <dbReference type="Proteomes" id="UP000324222"/>
    </source>
</evidence>
<dbReference type="AlphaFoldDB" id="A0A5B7GWB2"/>
<sequence length="103" mass="11472">MEVFWIESRRKDWSNGSKGALTRCRKTTTTFQGGALWALACVPPAHREEKGIRGDGHGIWEWRNKCREPQVLAGSEEIHEASHKSLQGLACVVVKSPLCGNDL</sequence>
<accession>A0A5B7GWB2</accession>
<name>A0A5B7GWB2_PORTR</name>
<protein>
    <submittedName>
        <fullName evidence="1">Uncharacterized protein</fullName>
    </submittedName>
</protein>
<dbReference type="EMBL" id="VSRR010019160">
    <property type="protein sequence ID" value="MPC61966.1"/>
    <property type="molecule type" value="Genomic_DNA"/>
</dbReference>